<comment type="caution">
    <text evidence="1">The sequence shown here is derived from an EMBL/GenBank/DDBJ whole genome shotgun (WGS) entry which is preliminary data.</text>
</comment>
<evidence type="ECO:0000313" key="1">
    <source>
        <dbReference type="EMBL" id="KAH6921516.1"/>
    </source>
</evidence>
<sequence length="640" mass="70732">MESRDTDAVVLKPMRRTRAEERIAVEYPVKPPPKKLRISEEIPFDAYGSDYRNQVFSLSCYDNRADTWDLSQRQRQWKEHPDGPSDNTPSGRYCRWNAAANHGATSSTRSREDDYPFTSGDNDIRYSNEVACHADGIPFTTDKYLVRFTDRDPDGLATNGYVGLDGRDGYYRENTTCTSQDTYSRESKSDVGCFGSRSAIYGDPSRFTDQCFTSGDGDDDHTVETYPQSQCQNNVEVKNKVTTSKMEWAISTKPKLPVSHHAKNFVASKSGPNKVFPNGTELTPQEDEEALAQSRAVATAADSTFVKSIGETSACIKQDTCGTAEESGGDSTSGCALTSGDNHETSSTNGAASESPGAEAAPWQIGPQACPSGYATVLKSLTLHSALQGLHTRRRKLKWPLPIPLLVKPRDKSASLRSVDYALLSQCVYLAAQEEVHAQTLDEKGWLRIFVATPRAAHFLVQTETLAGVLVKCSVVSSYTNSIGYIRSVPRRYTDTAIFEMLQEEGVICAQRQSGFMCYRKGAVRDVATGTVVLTFLPDRRLPTTVTVGLLTFEVLQRLSLPTQCFNCQRFGHYAEQCKMPISCKVCAGVHLYSECTKKDQPRCVNCGEPHPSTYWKCPVRLARASSDPRNSLVETLVKV</sequence>
<evidence type="ECO:0000313" key="2">
    <source>
        <dbReference type="Proteomes" id="UP000821845"/>
    </source>
</evidence>
<name>A0ACB7RIV2_HYAAI</name>
<reference evidence="1" key="1">
    <citation type="submission" date="2020-05" db="EMBL/GenBank/DDBJ databases">
        <title>Large-scale comparative analyses of tick genomes elucidate their genetic diversity and vector capacities.</title>
        <authorList>
            <person name="Jia N."/>
            <person name="Wang J."/>
            <person name="Shi W."/>
            <person name="Du L."/>
            <person name="Sun Y."/>
            <person name="Zhan W."/>
            <person name="Jiang J."/>
            <person name="Wang Q."/>
            <person name="Zhang B."/>
            <person name="Ji P."/>
            <person name="Sakyi L.B."/>
            <person name="Cui X."/>
            <person name="Yuan T."/>
            <person name="Jiang B."/>
            <person name="Yang W."/>
            <person name="Lam T.T.-Y."/>
            <person name="Chang Q."/>
            <person name="Ding S."/>
            <person name="Wang X."/>
            <person name="Zhu J."/>
            <person name="Ruan X."/>
            <person name="Zhao L."/>
            <person name="Wei J."/>
            <person name="Que T."/>
            <person name="Du C."/>
            <person name="Cheng J."/>
            <person name="Dai P."/>
            <person name="Han X."/>
            <person name="Huang E."/>
            <person name="Gao Y."/>
            <person name="Liu J."/>
            <person name="Shao H."/>
            <person name="Ye R."/>
            <person name="Li L."/>
            <person name="Wei W."/>
            <person name="Wang X."/>
            <person name="Wang C."/>
            <person name="Yang T."/>
            <person name="Huo Q."/>
            <person name="Li W."/>
            <person name="Guo W."/>
            <person name="Chen H."/>
            <person name="Zhou L."/>
            <person name="Ni X."/>
            <person name="Tian J."/>
            <person name="Zhou Y."/>
            <person name="Sheng Y."/>
            <person name="Liu T."/>
            <person name="Pan Y."/>
            <person name="Xia L."/>
            <person name="Li J."/>
            <person name="Zhao F."/>
            <person name="Cao W."/>
        </authorList>
    </citation>
    <scope>NUCLEOTIDE SEQUENCE</scope>
    <source>
        <strain evidence="1">Hyas-2018</strain>
    </source>
</reference>
<dbReference type="EMBL" id="CM023489">
    <property type="protein sequence ID" value="KAH6921516.1"/>
    <property type="molecule type" value="Genomic_DNA"/>
</dbReference>
<accession>A0ACB7RIV2</accession>
<dbReference type="Proteomes" id="UP000821845">
    <property type="component" value="Chromosome 9"/>
</dbReference>
<keyword evidence="2" id="KW-1185">Reference proteome</keyword>
<protein>
    <submittedName>
        <fullName evidence="1">Uncharacterized protein</fullName>
    </submittedName>
</protein>
<proteinExistence type="predicted"/>
<gene>
    <name evidence="1" type="ORF">HPB50_002096</name>
</gene>
<organism evidence="1 2">
    <name type="scientific">Hyalomma asiaticum</name>
    <name type="common">Tick</name>
    <dbReference type="NCBI Taxonomy" id="266040"/>
    <lineage>
        <taxon>Eukaryota</taxon>
        <taxon>Metazoa</taxon>
        <taxon>Ecdysozoa</taxon>
        <taxon>Arthropoda</taxon>
        <taxon>Chelicerata</taxon>
        <taxon>Arachnida</taxon>
        <taxon>Acari</taxon>
        <taxon>Parasitiformes</taxon>
        <taxon>Ixodida</taxon>
        <taxon>Ixodoidea</taxon>
        <taxon>Ixodidae</taxon>
        <taxon>Hyalomminae</taxon>
        <taxon>Hyalomma</taxon>
    </lineage>
</organism>